<dbReference type="Pfam" id="PF04140">
    <property type="entry name" value="ICMT"/>
    <property type="match status" value="1"/>
</dbReference>
<keyword evidence="4 5" id="KW-0472">Membrane</keyword>
<dbReference type="STRING" id="927083.DB32_001029"/>
<keyword evidence="2 5" id="KW-0812">Transmembrane</keyword>
<evidence type="ECO:0008006" key="8">
    <source>
        <dbReference type="Google" id="ProtNLM"/>
    </source>
</evidence>
<feature type="transmembrane region" description="Helical" evidence="5">
    <location>
        <begin position="151"/>
        <end position="176"/>
    </location>
</feature>
<dbReference type="GO" id="GO:0016020">
    <property type="term" value="C:membrane"/>
    <property type="evidence" value="ECO:0007669"/>
    <property type="project" value="UniProtKB-SubCell"/>
</dbReference>
<evidence type="ECO:0000256" key="1">
    <source>
        <dbReference type="ARBA" id="ARBA00004141"/>
    </source>
</evidence>
<evidence type="ECO:0000256" key="3">
    <source>
        <dbReference type="ARBA" id="ARBA00022989"/>
    </source>
</evidence>
<feature type="transmembrane region" description="Helical" evidence="5">
    <location>
        <begin position="98"/>
        <end position="119"/>
    </location>
</feature>
<dbReference type="AlphaFoldDB" id="A0A0F6VZW1"/>
<evidence type="ECO:0000313" key="6">
    <source>
        <dbReference type="EMBL" id="AKF03880.1"/>
    </source>
</evidence>
<keyword evidence="3 5" id="KW-1133">Transmembrane helix</keyword>
<feature type="transmembrane region" description="Helical" evidence="5">
    <location>
        <begin position="74"/>
        <end position="92"/>
    </location>
</feature>
<dbReference type="GO" id="GO:0004671">
    <property type="term" value="F:protein C-terminal S-isoprenylcysteine carboxyl O-methyltransferase activity"/>
    <property type="evidence" value="ECO:0007669"/>
    <property type="project" value="InterPro"/>
</dbReference>
<protein>
    <recommendedName>
        <fullName evidence="8">Isoprenylcysteine carboxylmethyltransferase family protein</fullName>
    </recommendedName>
</protein>
<organism evidence="6 7">
    <name type="scientific">Sandaracinus amylolyticus</name>
    <dbReference type="NCBI Taxonomy" id="927083"/>
    <lineage>
        <taxon>Bacteria</taxon>
        <taxon>Pseudomonadati</taxon>
        <taxon>Myxococcota</taxon>
        <taxon>Polyangia</taxon>
        <taxon>Polyangiales</taxon>
        <taxon>Sandaracinaceae</taxon>
        <taxon>Sandaracinus</taxon>
    </lineage>
</organism>
<evidence type="ECO:0000313" key="7">
    <source>
        <dbReference type="Proteomes" id="UP000034883"/>
    </source>
</evidence>
<comment type="subcellular location">
    <subcellularLocation>
        <location evidence="1">Membrane</location>
        <topology evidence="1">Multi-pass membrane protein</topology>
    </subcellularLocation>
</comment>
<dbReference type="PANTHER" id="PTHR43847:SF1">
    <property type="entry name" value="BLL3993 PROTEIN"/>
    <property type="match status" value="1"/>
</dbReference>
<dbReference type="InterPro" id="IPR052527">
    <property type="entry name" value="Metal_cation-efflux_comp"/>
</dbReference>
<name>A0A0F6VZW1_9BACT</name>
<dbReference type="Proteomes" id="UP000034883">
    <property type="component" value="Chromosome"/>
</dbReference>
<feature type="transmembrane region" description="Helical" evidence="5">
    <location>
        <begin position="21"/>
        <end position="37"/>
    </location>
</feature>
<dbReference type="Gene3D" id="1.20.120.1630">
    <property type="match status" value="1"/>
</dbReference>
<dbReference type="PANTHER" id="PTHR43847">
    <property type="entry name" value="BLL3993 PROTEIN"/>
    <property type="match status" value="1"/>
</dbReference>
<evidence type="ECO:0000256" key="4">
    <source>
        <dbReference type="ARBA" id="ARBA00023136"/>
    </source>
</evidence>
<gene>
    <name evidence="6" type="ORF">DB32_001029</name>
</gene>
<dbReference type="OrthoDB" id="5417332at2"/>
<dbReference type="EMBL" id="CP011125">
    <property type="protein sequence ID" value="AKF03880.1"/>
    <property type="molecule type" value="Genomic_DNA"/>
</dbReference>
<evidence type="ECO:0000256" key="2">
    <source>
        <dbReference type="ARBA" id="ARBA00022692"/>
    </source>
</evidence>
<dbReference type="InterPro" id="IPR007269">
    <property type="entry name" value="ICMT_MeTrfase"/>
</dbReference>
<feature type="transmembrane region" description="Helical" evidence="5">
    <location>
        <begin position="43"/>
        <end position="62"/>
    </location>
</feature>
<sequence>MRRVSSDDVAHRDRAELALDAVLGVSVWIWAAGLFLHDGGPPLAVRLSVALLNGGVGALFLWRGPARTHGDTRALLSAIPSIALGGIALRIAPSEWPIASVVVFVAMAIGALASLLTLGRSFSILPARREVVGRGPYRVVRHPAYACELGMVIAAGAASAWWIALVLGALVLLTLVPRIRAEEALLAHDDAWSAYATRTRHRLVPGVW</sequence>
<dbReference type="RefSeq" id="WP_053231290.1">
    <property type="nucleotide sequence ID" value="NZ_CP011125.1"/>
</dbReference>
<proteinExistence type="predicted"/>
<evidence type="ECO:0000256" key="5">
    <source>
        <dbReference type="SAM" id="Phobius"/>
    </source>
</evidence>
<dbReference type="KEGG" id="samy:DB32_001029"/>
<keyword evidence="7" id="KW-1185">Reference proteome</keyword>
<reference evidence="6 7" key="1">
    <citation type="submission" date="2015-03" db="EMBL/GenBank/DDBJ databases">
        <title>Genome assembly of Sandaracinus amylolyticus DSM 53668.</title>
        <authorList>
            <person name="Sharma G."/>
            <person name="Subramanian S."/>
        </authorList>
    </citation>
    <scope>NUCLEOTIDE SEQUENCE [LARGE SCALE GENOMIC DNA]</scope>
    <source>
        <strain evidence="6 7">DSM 53668</strain>
    </source>
</reference>
<accession>A0A0F6VZW1</accession>